<evidence type="ECO:0000256" key="6">
    <source>
        <dbReference type="SAM" id="MobiDB-lite"/>
    </source>
</evidence>
<feature type="region of interest" description="Disordered" evidence="6">
    <location>
        <begin position="1"/>
        <end position="20"/>
    </location>
</feature>
<keyword evidence="9" id="KW-0548">Nucleotidyltransferase</keyword>
<evidence type="ECO:0000256" key="5">
    <source>
        <dbReference type="ARBA" id="ARBA00023125"/>
    </source>
</evidence>
<organism evidence="9 10">
    <name type="scientific">Tanacetum coccineum</name>
    <dbReference type="NCBI Taxonomy" id="301880"/>
    <lineage>
        <taxon>Eukaryota</taxon>
        <taxon>Viridiplantae</taxon>
        <taxon>Streptophyta</taxon>
        <taxon>Embryophyta</taxon>
        <taxon>Tracheophyta</taxon>
        <taxon>Spermatophyta</taxon>
        <taxon>Magnoliopsida</taxon>
        <taxon>eudicotyledons</taxon>
        <taxon>Gunneridae</taxon>
        <taxon>Pentapetalae</taxon>
        <taxon>asterids</taxon>
        <taxon>campanulids</taxon>
        <taxon>Asterales</taxon>
        <taxon>Asteraceae</taxon>
        <taxon>Asteroideae</taxon>
        <taxon>Anthemideae</taxon>
        <taxon>Anthemidinae</taxon>
        <taxon>Tanacetum</taxon>
    </lineage>
</organism>
<dbReference type="InterPro" id="IPR003871">
    <property type="entry name" value="RFA1B/D_OB_1st"/>
</dbReference>
<comment type="caution">
    <text evidence="9">The sequence shown here is derived from an EMBL/GenBank/DDBJ whole genome shotgun (WGS) entry which is preliminary data.</text>
</comment>
<feature type="domain" description="Replication protein A 70 kDa DNA-binding subunit B/D first OB fold" evidence="7">
    <location>
        <begin position="39"/>
        <end position="126"/>
    </location>
</feature>
<evidence type="ECO:0000259" key="7">
    <source>
        <dbReference type="Pfam" id="PF02721"/>
    </source>
</evidence>
<keyword evidence="4" id="KW-0862">Zinc</keyword>
<dbReference type="Gene3D" id="2.40.50.140">
    <property type="entry name" value="Nucleic acid-binding proteins"/>
    <property type="match status" value="2"/>
</dbReference>
<dbReference type="Pfam" id="PF08646">
    <property type="entry name" value="Rep_fac-A_C"/>
    <property type="match status" value="1"/>
</dbReference>
<dbReference type="InterPro" id="IPR012340">
    <property type="entry name" value="NA-bd_OB-fold"/>
</dbReference>
<dbReference type="InterPro" id="IPR013955">
    <property type="entry name" value="Rep_factor-A_C"/>
</dbReference>
<dbReference type="CDD" id="cd04480">
    <property type="entry name" value="RPA1_DBD_A_like"/>
    <property type="match status" value="1"/>
</dbReference>
<keyword evidence="10" id="KW-1185">Reference proteome</keyword>
<feature type="region of interest" description="Disordered" evidence="6">
    <location>
        <begin position="384"/>
        <end position="461"/>
    </location>
</feature>
<dbReference type="Pfam" id="PF02721">
    <property type="entry name" value="DUF223"/>
    <property type="match status" value="1"/>
</dbReference>
<feature type="compositionally biased region" description="Basic and acidic residues" evidence="6">
    <location>
        <begin position="415"/>
        <end position="424"/>
    </location>
</feature>
<evidence type="ECO:0000313" key="9">
    <source>
        <dbReference type="EMBL" id="GJT08975.1"/>
    </source>
</evidence>
<keyword evidence="9" id="KW-0695">RNA-directed DNA polymerase</keyword>
<gene>
    <name evidence="9" type="ORF">Tco_0843437</name>
</gene>
<dbReference type="InterPro" id="IPR047192">
    <property type="entry name" value="Euk_RPA1_DBD_C"/>
</dbReference>
<evidence type="ECO:0000256" key="2">
    <source>
        <dbReference type="ARBA" id="ARBA00022723"/>
    </source>
</evidence>
<dbReference type="GO" id="GO:0003964">
    <property type="term" value="F:RNA-directed DNA polymerase activity"/>
    <property type="evidence" value="ECO:0007669"/>
    <property type="project" value="UniProtKB-KW"/>
</dbReference>
<feature type="domain" description="Replication factor A C-terminal" evidence="8">
    <location>
        <begin position="237"/>
        <end position="327"/>
    </location>
</feature>
<evidence type="ECO:0000313" key="10">
    <source>
        <dbReference type="Proteomes" id="UP001151760"/>
    </source>
</evidence>
<evidence type="ECO:0000256" key="3">
    <source>
        <dbReference type="ARBA" id="ARBA00022771"/>
    </source>
</evidence>
<proteinExistence type="inferred from homology"/>
<dbReference type="EMBL" id="BQNB010012872">
    <property type="protein sequence ID" value="GJT08975.1"/>
    <property type="molecule type" value="Genomic_DNA"/>
</dbReference>
<dbReference type="Proteomes" id="UP001151760">
    <property type="component" value="Unassembled WGS sequence"/>
</dbReference>
<evidence type="ECO:0000259" key="8">
    <source>
        <dbReference type="Pfam" id="PF08646"/>
    </source>
</evidence>
<dbReference type="PANTHER" id="PTHR47165">
    <property type="entry name" value="OS03G0429900 PROTEIN"/>
    <property type="match status" value="1"/>
</dbReference>
<dbReference type="CDD" id="cd04476">
    <property type="entry name" value="RPA1_DBD_C"/>
    <property type="match status" value="1"/>
</dbReference>
<reference evidence="9" key="2">
    <citation type="submission" date="2022-01" db="EMBL/GenBank/DDBJ databases">
        <authorList>
            <person name="Yamashiro T."/>
            <person name="Shiraishi A."/>
            <person name="Satake H."/>
            <person name="Nakayama K."/>
        </authorList>
    </citation>
    <scope>NUCLEOTIDE SEQUENCE</scope>
</reference>
<dbReference type="PANTHER" id="PTHR47165:SF4">
    <property type="entry name" value="OS03G0429900 PROTEIN"/>
    <property type="match status" value="1"/>
</dbReference>
<dbReference type="SUPFAM" id="SSF50249">
    <property type="entry name" value="Nucleic acid-binding proteins"/>
    <property type="match status" value="3"/>
</dbReference>
<feature type="compositionally biased region" description="Acidic residues" evidence="6">
    <location>
        <begin position="425"/>
        <end position="439"/>
    </location>
</feature>
<protein>
    <submittedName>
        <fullName evidence="9">Reverse transcriptase domain-containing protein</fullName>
    </submittedName>
</protein>
<keyword evidence="2" id="KW-0479">Metal-binding</keyword>
<keyword evidence="9" id="KW-0808">Transferase</keyword>
<comment type="similarity">
    <text evidence="1">Belongs to the replication factor A protein 1 family.</text>
</comment>
<evidence type="ECO:0000256" key="1">
    <source>
        <dbReference type="ARBA" id="ARBA00005690"/>
    </source>
</evidence>
<name>A0ABQ5B289_9ASTR</name>
<keyword evidence="5" id="KW-0238">DNA-binding</keyword>
<sequence length="461" mass="50912">MAANDQNALPEGNLPPAVKTARPPSELYLDELIQGLTGTINVMICRTWDVHTVSGRYVSTDFVMSDAKGNAIHGFAKANVAHNFLKLKEGFVYSIKNFVVQANKEEYRIFKDDPYMIELDGATSVRSGQAIRVTLWGGLGDALIEKKTSNVGLYPVVLTAMNVKLYNNKLYLSSGSSSQILDDPQIPALRALRTQTSEDEVTLSQVAVHADYSQAKEGTLENLLIWARNRKNDTTTFKCKVKIDGIRTRKGWNFPSCGGEKCKKGVVRREGSFWCQACEKAVEYPVLRYRLELDVSDKTASTVVVMFDEPAIELVKCTSDTLASTEEDVGFGYAHDAGLPQALANIVGTIQTMEIKTQSYYEHGNFESFTCWKLAAEEIVAEDVGSTNTPPSPDENIKKSRRVLIKPGVDTPSKPTKERGKKDSDEEATCDLDDDEADVEGQSGSAMKKKKRYIVDESASE</sequence>
<evidence type="ECO:0000256" key="4">
    <source>
        <dbReference type="ARBA" id="ARBA00022833"/>
    </source>
</evidence>
<accession>A0ABQ5B289</accession>
<keyword evidence="3" id="KW-0863">Zinc-finger</keyword>
<reference evidence="9" key="1">
    <citation type="journal article" date="2022" name="Int. J. Mol. Sci.">
        <title>Draft Genome of Tanacetum Coccineum: Genomic Comparison of Closely Related Tanacetum-Family Plants.</title>
        <authorList>
            <person name="Yamashiro T."/>
            <person name="Shiraishi A."/>
            <person name="Nakayama K."/>
            <person name="Satake H."/>
        </authorList>
    </citation>
    <scope>NUCLEOTIDE SEQUENCE</scope>
</reference>